<keyword evidence="1" id="KW-0175">Coiled coil</keyword>
<proteinExistence type="predicted"/>
<evidence type="ECO:0000256" key="1">
    <source>
        <dbReference type="SAM" id="Coils"/>
    </source>
</evidence>
<feature type="coiled-coil region" evidence="1">
    <location>
        <begin position="66"/>
        <end position="100"/>
    </location>
</feature>
<comment type="caution">
    <text evidence="2">The sequence shown here is derived from an EMBL/GenBank/DDBJ whole genome shotgun (WGS) entry which is preliminary data.</text>
</comment>
<name>A0ABV6IXC2_9PROT</name>
<reference evidence="2 3" key="1">
    <citation type="submission" date="2024-09" db="EMBL/GenBank/DDBJ databases">
        <authorList>
            <person name="Sun Q."/>
            <person name="Mori K."/>
        </authorList>
    </citation>
    <scope>NUCLEOTIDE SEQUENCE [LARGE SCALE GENOMIC DNA]</scope>
    <source>
        <strain evidence="2 3">CCM 7468</strain>
    </source>
</reference>
<keyword evidence="3" id="KW-1185">Reference proteome</keyword>
<dbReference type="Proteomes" id="UP001589789">
    <property type="component" value="Unassembled WGS sequence"/>
</dbReference>
<protein>
    <submittedName>
        <fullName evidence="2">Uncharacterized protein</fullName>
    </submittedName>
</protein>
<organism evidence="2 3">
    <name type="scientific">Muricoccus vinaceus</name>
    <dbReference type="NCBI Taxonomy" id="424704"/>
    <lineage>
        <taxon>Bacteria</taxon>
        <taxon>Pseudomonadati</taxon>
        <taxon>Pseudomonadota</taxon>
        <taxon>Alphaproteobacteria</taxon>
        <taxon>Acetobacterales</taxon>
        <taxon>Roseomonadaceae</taxon>
        <taxon>Muricoccus</taxon>
    </lineage>
</organism>
<dbReference type="EMBL" id="JBHLVZ010000083">
    <property type="protein sequence ID" value="MFC0388245.1"/>
    <property type="molecule type" value="Genomic_DNA"/>
</dbReference>
<accession>A0ABV6IXC2</accession>
<evidence type="ECO:0000313" key="3">
    <source>
        <dbReference type="Proteomes" id="UP001589789"/>
    </source>
</evidence>
<evidence type="ECO:0000313" key="2">
    <source>
        <dbReference type="EMBL" id="MFC0388245.1"/>
    </source>
</evidence>
<dbReference type="RefSeq" id="WP_377054465.1">
    <property type="nucleotide sequence ID" value="NZ_JBHLVZ010000083.1"/>
</dbReference>
<sequence>MQAGDAAKLARVLALLGSDFAGERASAALAASRLMKRLGLTWADVLMPRPEGADPRRTAPPPPDVLSAVESRLRQCQRENEELRRGMAQLRRRLEARIQRPPAREEDEE</sequence>
<gene>
    <name evidence="2" type="ORF">ACFFIC_22295</name>
</gene>